<dbReference type="GO" id="GO:0008234">
    <property type="term" value="F:cysteine-type peptidase activity"/>
    <property type="evidence" value="ECO:0007669"/>
    <property type="project" value="UniProtKB-KW"/>
</dbReference>
<keyword evidence="3" id="KW-0378">Hydrolase</keyword>
<evidence type="ECO:0000256" key="3">
    <source>
        <dbReference type="ARBA" id="ARBA00022801"/>
    </source>
</evidence>
<sequence length="58" mass="6534">MRAGFIHLPYLPEQAAKMESHGVSPSMSPELMIKAIKVVIESIISEDTTGQNNPRYRY</sequence>
<proteinExistence type="inferred from homology"/>
<dbReference type="Proteomes" id="UP000006903">
    <property type="component" value="Chromosome"/>
</dbReference>
<dbReference type="SUPFAM" id="SSF53182">
    <property type="entry name" value="Pyrrolidone carboxyl peptidase (pyroglutamate aminopeptidase)"/>
    <property type="match status" value="1"/>
</dbReference>
<protein>
    <submittedName>
        <fullName evidence="5">Pyrrolidone-carboxylate peptidase</fullName>
    </submittedName>
</protein>
<dbReference type="InterPro" id="IPR016125">
    <property type="entry name" value="Peptidase_C15-like"/>
</dbReference>
<evidence type="ECO:0000313" key="5">
    <source>
        <dbReference type="EMBL" id="ACL11468.1"/>
    </source>
</evidence>
<keyword evidence="2" id="KW-0645">Protease</keyword>
<dbReference type="GO" id="GO:0006508">
    <property type="term" value="P:proteolysis"/>
    <property type="evidence" value="ECO:0007669"/>
    <property type="project" value="UniProtKB-KW"/>
</dbReference>
<evidence type="ECO:0000256" key="4">
    <source>
        <dbReference type="ARBA" id="ARBA00022807"/>
    </source>
</evidence>
<keyword evidence="4" id="KW-0788">Thiol protease</keyword>
<dbReference type="eggNOG" id="arCOG05850">
    <property type="taxonomic scope" value="Archaea"/>
</dbReference>
<dbReference type="InterPro" id="IPR036440">
    <property type="entry name" value="Peptidase_C15-like_sf"/>
</dbReference>
<dbReference type="KEGG" id="dka:DKAM_1142"/>
<dbReference type="Gene3D" id="3.40.630.20">
    <property type="entry name" value="Peptidase C15, pyroglutamyl peptidase I-like"/>
    <property type="match status" value="1"/>
</dbReference>
<dbReference type="AlphaFoldDB" id="B8D5T7"/>
<reference evidence="5 6" key="1">
    <citation type="journal article" date="2009" name="J. Bacteriol.">
        <title>Complete genome sequence of the anaerobic, protein-degrading hyperthermophilic crenarchaeon Desulfurococcus kamchatkensis.</title>
        <authorList>
            <person name="Ravin N.V."/>
            <person name="Mardanov A.V."/>
            <person name="Beletsky A.V."/>
            <person name="Kublanov I.V."/>
            <person name="Kolganova T.V."/>
            <person name="Lebedinsky A.V."/>
            <person name="Chernyh N.A."/>
            <person name="Bonch-Osmolovskaya E.A."/>
            <person name="Skryabin K.G."/>
        </authorList>
    </citation>
    <scope>NUCLEOTIDE SEQUENCE [LARGE SCALE GENOMIC DNA]</scope>
    <source>
        <strain evidence="6">DSM 18924 / JCM 16383 / VKM B-2413 / 1221n</strain>
    </source>
</reference>
<name>B8D5T7_DESA1</name>
<evidence type="ECO:0000256" key="2">
    <source>
        <dbReference type="ARBA" id="ARBA00022670"/>
    </source>
</evidence>
<dbReference type="HOGENOM" id="CLU_2968285_0_0_2"/>
<organism evidence="5 6">
    <name type="scientific">Desulfurococcus amylolyticus (strain DSM 18924 / JCM 16383 / VKM B-2413 / 1221n)</name>
    <name type="common">Desulfurococcus kamchatkensis</name>
    <dbReference type="NCBI Taxonomy" id="490899"/>
    <lineage>
        <taxon>Archaea</taxon>
        <taxon>Thermoproteota</taxon>
        <taxon>Thermoprotei</taxon>
        <taxon>Desulfurococcales</taxon>
        <taxon>Desulfurococcaceae</taxon>
        <taxon>Desulfurococcus</taxon>
    </lineage>
</organism>
<evidence type="ECO:0000313" key="6">
    <source>
        <dbReference type="Proteomes" id="UP000006903"/>
    </source>
</evidence>
<dbReference type="Pfam" id="PF01470">
    <property type="entry name" value="Peptidase_C15"/>
    <property type="match status" value="1"/>
</dbReference>
<gene>
    <name evidence="5" type="ordered locus">DKAM_1142</name>
</gene>
<comment type="similarity">
    <text evidence="1">Belongs to the peptidase C15 family.</text>
</comment>
<accession>B8D5T7</accession>
<evidence type="ECO:0000256" key="1">
    <source>
        <dbReference type="ARBA" id="ARBA00006641"/>
    </source>
</evidence>
<dbReference type="EMBL" id="CP001140">
    <property type="protein sequence ID" value="ACL11468.1"/>
    <property type="molecule type" value="Genomic_DNA"/>
</dbReference>